<dbReference type="Gene3D" id="2.160.20.10">
    <property type="entry name" value="Single-stranded right-handed beta-helix, Pectin lyase-like"/>
    <property type="match status" value="1"/>
</dbReference>
<evidence type="ECO:0000313" key="5">
    <source>
        <dbReference type="Proteomes" id="UP001500620"/>
    </source>
</evidence>
<evidence type="ECO:0000256" key="1">
    <source>
        <dbReference type="SAM" id="MobiDB-lite"/>
    </source>
</evidence>
<dbReference type="InterPro" id="IPR001919">
    <property type="entry name" value="CBD2"/>
</dbReference>
<dbReference type="Pfam" id="PF00553">
    <property type="entry name" value="CBM_2"/>
    <property type="match status" value="1"/>
</dbReference>
<gene>
    <name evidence="4" type="ORF">GCM10022255_043920</name>
</gene>
<dbReference type="SUPFAM" id="SSF51126">
    <property type="entry name" value="Pectin lyase-like"/>
    <property type="match status" value="1"/>
</dbReference>
<comment type="caution">
    <text evidence="4">The sequence shown here is derived from an EMBL/GenBank/DDBJ whole genome shotgun (WGS) entry which is preliminary data.</text>
</comment>
<organism evidence="4 5">
    <name type="scientific">Dactylosporangium darangshiense</name>
    <dbReference type="NCBI Taxonomy" id="579108"/>
    <lineage>
        <taxon>Bacteria</taxon>
        <taxon>Bacillati</taxon>
        <taxon>Actinomycetota</taxon>
        <taxon>Actinomycetes</taxon>
        <taxon>Micromonosporales</taxon>
        <taxon>Micromonosporaceae</taxon>
        <taxon>Dactylosporangium</taxon>
    </lineage>
</organism>
<protein>
    <submittedName>
        <fullName evidence="4">Cellulose binding domain-containing protein</fullName>
    </submittedName>
</protein>
<dbReference type="RefSeq" id="WP_345128985.1">
    <property type="nucleotide sequence ID" value="NZ_BAABAT010000011.1"/>
</dbReference>
<dbReference type="SMART" id="SM00637">
    <property type="entry name" value="CBD_II"/>
    <property type="match status" value="1"/>
</dbReference>
<dbReference type="EMBL" id="BAABAT010000011">
    <property type="protein sequence ID" value="GAA4251406.1"/>
    <property type="molecule type" value="Genomic_DNA"/>
</dbReference>
<dbReference type="Proteomes" id="UP001500620">
    <property type="component" value="Unassembled WGS sequence"/>
</dbReference>
<feature type="region of interest" description="Disordered" evidence="1">
    <location>
        <begin position="133"/>
        <end position="174"/>
    </location>
</feature>
<feature type="compositionally biased region" description="Low complexity" evidence="1">
    <location>
        <begin position="135"/>
        <end position="149"/>
    </location>
</feature>
<feature type="signal peptide" evidence="2">
    <location>
        <begin position="1"/>
        <end position="29"/>
    </location>
</feature>
<evidence type="ECO:0000259" key="3">
    <source>
        <dbReference type="PROSITE" id="PS51173"/>
    </source>
</evidence>
<keyword evidence="2" id="KW-0732">Signal</keyword>
<dbReference type="InterPro" id="IPR012334">
    <property type="entry name" value="Pectin_lyas_fold"/>
</dbReference>
<feature type="compositionally biased region" description="Pro residues" evidence="1">
    <location>
        <begin position="150"/>
        <end position="165"/>
    </location>
</feature>
<feature type="domain" description="CBM2" evidence="3">
    <location>
        <begin position="27"/>
        <end position="134"/>
    </location>
</feature>
<dbReference type="InterPro" id="IPR011050">
    <property type="entry name" value="Pectin_lyase_fold/virulence"/>
</dbReference>
<accession>A0ABP8DAM6</accession>
<dbReference type="SUPFAM" id="SSF49384">
    <property type="entry name" value="Carbohydrate-binding domain"/>
    <property type="match status" value="1"/>
</dbReference>
<dbReference type="Gene3D" id="2.60.40.290">
    <property type="match status" value="1"/>
</dbReference>
<sequence length="493" mass="50396">MRRSTLATAIGVPAVALATAVGFAAVAHAAAPQLTAAFAQTSVWSSGYGAQYTIRNAGDAASTAWRVEFDLPAGSIVSSSWSSVRTTNGQHYTFVNASYNGDIAPGATESFGFNVSGLGTPLNCTIDGHACAGGTTTPSPSRTSSSPSSSPSPSPSSPSPTPSTPPVTSGPTIDVSTSAQLQSALAAVRPGQTIRVAAGTYHGSFVATTAGTASQPITLTGPAGAVLVNDGPSGEAPSCPAPTAGWDSGYGLWLYNAPYWNLTGFTVAESKKGIVADNSQHLTVDGVYIHDVEEEGLHFRRSSADGIVRNSRIERTGLVQPGYGEGVYIGSAGSNWGCHGNTGGVDRSDRVQVIGNRLGPNIAAEAIDVKEGTTGGLISGNTFNGQGVSGENSADSWVDVKGMDYRIENNTGTFSSPGTFANGYETHNPSTTPSFDNGCGNVWRNNRSDLGGVGQYAVNVTSQSKCSARPNVVYASNTVTNATKGLTNIPVTP</sequence>
<evidence type="ECO:0000313" key="4">
    <source>
        <dbReference type="EMBL" id="GAA4251406.1"/>
    </source>
</evidence>
<keyword evidence="5" id="KW-1185">Reference proteome</keyword>
<evidence type="ECO:0000256" key="2">
    <source>
        <dbReference type="SAM" id="SignalP"/>
    </source>
</evidence>
<feature type="chain" id="PRO_5046728037" evidence="2">
    <location>
        <begin position="30"/>
        <end position="493"/>
    </location>
</feature>
<name>A0ABP8DAM6_9ACTN</name>
<proteinExistence type="predicted"/>
<dbReference type="InterPro" id="IPR012291">
    <property type="entry name" value="CBM2_carb-bd_dom_sf"/>
</dbReference>
<dbReference type="PROSITE" id="PS51173">
    <property type="entry name" value="CBM2"/>
    <property type="match status" value="1"/>
</dbReference>
<dbReference type="InterPro" id="IPR008965">
    <property type="entry name" value="CBM2/CBM3_carb-bd_dom_sf"/>
</dbReference>
<reference evidence="5" key="1">
    <citation type="journal article" date="2019" name="Int. J. Syst. Evol. Microbiol.">
        <title>The Global Catalogue of Microorganisms (GCM) 10K type strain sequencing project: providing services to taxonomists for standard genome sequencing and annotation.</title>
        <authorList>
            <consortium name="The Broad Institute Genomics Platform"/>
            <consortium name="The Broad Institute Genome Sequencing Center for Infectious Disease"/>
            <person name="Wu L."/>
            <person name="Ma J."/>
        </authorList>
    </citation>
    <scope>NUCLEOTIDE SEQUENCE [LARGE SCALE GENOMIC DNA]</scope>
    <source>
        <strain evidence="5">JCM 17441</strain>
    </source>
</reference>